<sequence length="167" mass="18469">MQALLKHLPLPTRLLGVVPIEPGVVLVGVLLCAWHALQLLQELRSLWAVYRLWMCVSACAGVYAWRKHDWGHAQWFAWALLADIAVSAAGVAWDSELMLSDHDQCAVAQRANPMLSHDECLAHIHEIRAIAWALRVASLGLKVHFTLVAHAFEQRMANQSAAAGRNG</sequence>
<dbReference type="OrthoDB" id="5558794at2759"/>
<evidence type="ECO:0000256" key="1">
    <source>
        <dbReference type="SAM" id="Phobius"/>
    </source>
</evidence>
<proteinExistence type="predicted"/>
<keyword evidence="1" id="KW-1133">Transmembrane helix</keyword>
<keyword evidence="1" id="KW-0812">Transmembrane</keyword>
<evidence type="ECO:0000313" key="2">
    <source>
        <dbReference type="EMBL" id="KAJ2849220.1"/>
    </source>
</evidence>
<feature type="transmembrane region" description="Helical" evidence="1">
    <location>
        <begin position="14"/>
        <end position="37"/>
    </location>
</feature>
<organism evidence="2 3">
    <name type="scientific">Coemansia brasiliensis</name>
    <dbReference type="NCBI Taxonomy" id="2650707"/>
    <lineage>
        <taxon>Eukaryota</taxon>
        <taxon>Fungi</taxon>
        <taxon>Fungi incertae sedis</taxon>
        <taxon>Zoopagomycota</taxon>
        <taxon>Kickxellomycotina</taxon>
        <taxon>Kickxellomycetes</taxon>
        <taxon>Kickxellales</taxon>
        <taxon>Kickxellaceae</taxon>
        <taxon>Coemansia</taxon>
    </lineage>
</organism>
<name>A0A9W8IBB1_9FUNG</name>
<gene>
    <name evidence="2" type="ORF">IWW36_002793</name>
</gene>
<comment type="caution">
    <text evidence="2">The sequence shown here is derived from an EMBL/GenBank/DDBJ whole genome shotgun (WGS) entry which is preliminary data.</text>
</comment>
<dbReference type="EMBL" id="JANBUW010000095">
    <property type="protein sequence ID" value="KAJ2849220.1"/>
    <property type="molecule type" value="Genomic_DNA"/>
</dbReference>
<reference evidence="2" key="1">
    <citation type="submission" date="2022-07" db="EMBL/GenBank/DDBJ databases">
        <title>Phylogenomic reconstructions and comparative analyses of Kickxellomycotina fungi.</title>
        <authorList>
            <person name="Reynolds N.K."/>
            <person name="Stajich J.E."/>
            <person name="Barry K."/>
            <person name="Grigoriev I.V."/>
            <person name="Crous P."/>
            <person name="Smith M.E."/>
        </authorList>
    </citation>
    <scope>NUCLEOTIDE SEQUENCE</scope>
    <source>
        <strain evidence="2">NRRL 1566</strain>
    </source>
</reference>
<accession>A0A9W8IBB1</accession>
<evidence type="ECO:0000313" key="3">
    <source>
        <dbReference type="Proteomes" id="UP001139887"/>
    </source>
</evidence>
<feature type="transmembrane region" description="Helical" evidence="1">
    <location>
        <begin position="72"/>
        <end position="93"/>
    </location>
</feature>
<keyword evidence="3" id="KW-1185">Reference proteome</keyword>
<dbReference type="Proteomes" id="UP001139887">
    <property type="component" value="Unassembled WGS sequence"/>
</dbReference>
<keyword evidence="1" id="KW-0472">Membrane</keyword>
<feature type="transmembrane region" description="Helical" evidence="1">
    <location>
        <begin position="49"/>
        <end position="66"/>
    </location>
</feature>
<protein>
    <submittedName>
        <fullName evidence="2">Uncharacterized protein</fullName>
    </submittedName>
</protein>
<dbReference type="AlphaFoldDB" id="A0A9W8IBB1"/>